<evidence type="ECO:0000256" key="1">
    <source>
        <dbReference type="ARBA" id="ARBA00022729"/>
    </source>
</evidence>
<keyword evidence="3" id="KW-1133">Transmembrane helix</keyword>
<dbReference type="AlphaFoldDB" id="A0A6C0JN38"/>
<dbReference type="EMBL" id="MN740670">
    <property type="protein sequence ID" value="QHU07009.1"/>
    <property type="molecule type" value="Genomic_DNA"/>
</dbReference>
<dbReference type="Pfam" id="PF00149">
    <property type="entry name" value="Metallophos"/>
    <property type="match status" value="1"/>
</dbReference>
<proteinExistence type="predicted"/>
<organism evidence="5">
    <name type="scientific">viral metagenome</name>
    <dbReference type="NCBI Taxonomy" id="1070528"/>
    <lineage>
        <taxon>unclassified sequences</taxon>
        <taxon>metagenomes</taxon>
        <taxon>organismal metagenomes</taxon>
    </lineage>
</organism>
<reference evidence="5" key="1">
    <citation type="journal article" date="2020" name="Nature">
        <title>Giant virus diversity and host interactions through global metagenomics.</title>
        <authorList>
            <person name="Schulz F."/>
            <person name="Roux S."/>
            <person name="Paez-Espino D."/>
            <person name="Jungbluth S."/>
            <person name="Walsh D.A."/>
            <person name="Denef V.J."/>
            <person name="McMahon K.D."/>
            <person name="Konstantinidis K.T."/>
            <person name="Eloe-Fadrosh E.A."/>
            <person name="Kyrpides N.C."/>
            <person name="Woyke T."/>
        </authorList>
    </citation>
    <scope>NUCLEOTIDE SEQUENCE</scope>
    <source>
        <strain evidence="5">GVMAG-S-1038524-41</strain>
    </source>
</reference>
<dbReference type="PANTHER" id="PTHR10161">
    <property type="entry name" value="TARTRATE-RESISTANT ACID PHOSPHATASE TYPE 5"/>
    <property type="match status" value="1"/>
</dbReference>
<dbReference type="InterPro" id="IPR004843">
    <property type="entry name" value="Calcineurin-like_PHP"/>
</dbReference>
<dbReference type="GO" id="GO:0016787">
    <property type="term" value="F:hydrolase activity"/>
    <property type="evidence" value="ECO:0007669"/>
    <property type="project" value="UniProtKB-KW"/>
</dbReference>
<evidence type="ECO:0000313" key="5">
    <source>
        <dbReference type="EMBL" id="QHU07009.1"/>
    </source>
</evidence>
<name>A0A6C0JN38_9ZZZZ</name>
<dbReference type="InterPro" id="IPR051558">
    <property type="entry name" value="Metallophosphoesterase_PAP"/>
</dbReference>
<keyword evidence="3" id="KW-0812">Transmembrane</keyword>
<evidence type="ECO:0000256" key="3">
    <source>
        <dbReference type="SAM" id="Phobius"/>
    </source>
</evidence>
<dbReference type="PANTHER" id="PTHR10161:SF14">
    <property type="entry name" value="TARTRATE-RESISTANT ACID PHOSPHATASE TYPE 5"/>
    <property type="match status" value="1"/>
</dbReference>
<feature type="transmembrane region" description="Helical" evidence="3">
    <location>
        <begin position="12"/>
        <end position="29"/>
    </location>
</feature>
<sequence length="553" mass="60354">MYKINNMNKSILIGVIGFFLLTGIVVTIWNCGNSESYWPQTDYTYTYVYNGKESKKSPILSLGPKNDKSKNPEFTLKPLGNYTINMYRRVEGKDWELLGNIPAGQTSYKDTKPIPVTQCDDHCTEQSDCSGASGGCTSCVGNKCTTPNPSNCLKSGNPFGPGGKCEKSCCKNTCFKDGSYFCSDDQCQNNVPTPRCCTNKGGGGCGECNTALCKAPPTPPSPSGYVFNYDKTDNHLGIKVDKTKDNYFFILGDWGAGTNQTGCNNAQRAVAKKMLEYYNNNKNKNLLFVLTVGDNFYWTGLEDDSNMFTTEWSEYYKDLCNYKWLACMGNHDWGDSDPNCVCPSSNPDVKVINGQKYQCNQLNADKGGYRPTTISENYYLPDFGYHYTIDDLNLEIIVTSQTGDGHSDSTGGDNNGRFKVEQNCSGNTNMTNKLTAISKAGQQLIEYRATNTPYKNIIIAQHYDDLEEPMSSLFTSINKAATVISTAGHVHTTTCDKMDGNLCTHITSGGGGGCCKGSPACTAGGNAGIGAGFFVVTIDSNKNMSTEQIMVLS</sequence>
<dbReference type="InterPro" id="IPR029052">
    <property type="entry name" value="Metallo-depent_PP-like"/>
</dbReference>
<accession>A0A6C0JN38</accession>
<evidence type="ECO:0000256" key="2">
    <source>
        <dbReference type="ARBA" id="ARBA00022801"/>
    </source>
</evidence>
<dbReference type="Gene3D" id="3.60.21.10">
    <property type="match status" value="1"/>
</dbReference>
<keyword evidence="2" id="KW-0378">Hydrolase</keyword>
<evidence type="ECO:0000259" key="4">
    <source>
        <dbReference type="Pfam" id="PF00149"/>
    </source>
</evidence>
<keyword evidence="3" id="KW-0472">Membrane</keyword>
<keyword evidence="1" id="KW-0732">Signal</keyword>
<feature type="domain" description="Calcineurin-like phosphoesterase" evidence="4">
    <location>
        <begin position="249"/>
        <end position="373"/>
    </location>
</feature>
<dbReference type="SUPFAM" id="SSF56300">
    <property type="entry name" value="Metallo-dependent phosphatases"/>
    <property type="match status" value="1"/>
</dbReference>
<protein>
    <recommendedName>
        <fullName evidence="4">Calcineurin-like phosphoesterase domain-containing protein</fullName>
    </recommendedName>
</protein>